<name>A0A2T5IWJ4_9GAMM</name>
<evidence type="ECO:0000313" key="2">
    <source>
        <dbReference type="EMBL" id="PTQ88305.1"/>
    </source>
</evidence>
<sequence length="428" mass="46235">MSFWQAFHYKHIITATLGVLFVGTAYGETAGRVNFIAGEVTATGTDSKQRPLYKGDLVKAGDKIETTAKGRIQIRMTDGGFISLRPNSVFVIEKYSFSKDTPEQGAVFFKFLQGGVRAISGVIGKVNKNNYQFNTPVATIGIRGTDYSTTLNNDVLKVTVSQGQIKLSTDIGSVDVNEGQSYEARQGQAPSPSSTPVEIENLETEEVVNVDASRAAGSLVSTTAGAGIAGSLARPKLESFASYNQFLQAMYVFKKAEEDAKSPKLAVKLPTNPNNLPELTASMAAGSQGTGDVIDGADSLDNTSDLIAAGLLNKSEEENLALTRSNFNNFPLKAIDSTNLGSSSIVGIFESGFYTDMNTIDDQLMLKFSIAASTPNYTSLTIDSTEKFYFRIIERLMSTEFLGNQLQVFANASDFNKAYIEVILRECE</sequence>
<reference evidence="2 3" key="1">
    <citation type="submission" date="2018-04" db="EMBL/GenBank/DDBJ databases">
        <title>Genomic Encyclopedia of Archaeal and Bacterial Type Strains, Phase II (KMG-II): from individual species to whole genera.</title>
        <authorList>
            <person name="Goeker M."/>
        </authorList>
    </citation>
    <scope>NUCLEOTIDE SEQUENCE [LARGE SCALE GENOMIC DNA]</scope>
    <source>
        <strain evidence="2 3">DSM 5822</strain>
    </source>
</reference>
<dbReference type="PANTHER" id="PTHR38731">
    <property type="entry name" value="LIPL45-RELATED LIPOPROTEIN-RELATED"/>
    <property type="match status" value="1"/>
</dbReference>
<dbReference type="Proteomes" id="UP000244223">
    <property type="component" value="Unassembled WGS sequence"/>
</dbReference>
<dbReference type="RefSeq" id="WP_107866412.1">
    <property type="nucleotide sequence ID" value="NZ_QAON01000013.1"/>
</dbReference>
<feature type="domain" description="FecR protein" evidence="1">
    <location>
        <begin position="62"/>
        <end position="166"/>
    </location>
</feature>
<accession>A0A2T5IWJ4</accession>
<organism evidence="2 3">
    <name type="scientific">Agitococcus lubricus</name>
    <dbReference type="NCBI Taxonomy" id="1077255"/>
    <lineage>
        <taxon>Bacteria</taxon>
        <taxon>Pseudomonadati</taxon>
        <taxon>Pseudomonadota</taxon>
        <taxon>Gammaproteobacteria</taxon>
        <taxon>Moraxellales</taxon>
        <taxon>Moraxellaceae</taxon>
        <taxon>Agitococcus</taxon>
    </lineage>
</organism>
<dbReference type="Pfam" id="PF04773">
    <property type="entry name" value="FecR"/>
    <property type="match status" value="1"/>
</dbReference>
<evidence type="ECO:0000259" key="1">
    <source>
        <dbReference type="Pfam" id="PF04773"/>
    </source>
</evidence>
<protein>
    <submittedName>
        <fullName evidence="2">FecR family protein</fullName>
    </submittedName>
</protein>
<evidence type="ECO:0000313" key="3">
    <source>
        <dbReference type="Proteomes" id="UP000244223"/>
    </source>
</evidence>
<dbReference type="Gene3D" id="2.60.120.1440">
    <property type="match status" value="1"/>
</dbReference>
<dbReference type="OrthoDB" id="465662at2"/>
<gene>
    <name evidence="2" type="ORF">C8N29_11372</name>
</gene>
<dbReference type="EMBL" id="QAON01000013">
    <property type="protein sequence ID" value="PTQ88305.1"/>
    <property type="molecule type" value="Genomic_DNA"/>
</dbReference>
<dbReference type="AlphaFoldDB" id="A0A2T5IWJ4"/>
<dbReference type="InterPro" id="IPR006860">
    <property type="entry name" value="FecR"/>
</dbReference>
<comment type="caution">
    <text evidence="2">The sequence shown here is derived from an EMBL/GenBank/DDBJ whole genome shotgun (WGS) entry which is preliminary data.</text>
</comment>
<proteinExistence type="predicted"/>
<keyword evidence="3" id="KW-1185">Reference proteome</keyword>